<comment type="caution">
    <text evidence="2">The sequence shown here is derived from an EMBL/GenBank/DDBJ whole genome shotgun (WGS) entry which is preliminary data.</text>
</comment>
<name>A0A9D4THA2_CHLVU</name>
<sequence length="867" mass="91686">MEQQPSWPPNDGGPGDTGGMSLLQLMQQQMSMAQQPHQPYQQAQLPHPDLSFVELLQQEQVPMSGGIPQQVPMSGGAPLAPLPVPSYTSQPGSTCLEQQHFQLPYTVPPPQMPFAFEFGQQQEPGGTAFGGGGAAGVPVFPLHTVQQDQQGGLAGASQLPPAILQHQQAAAHSPVSVNSSGLPDTMLAAAAAANTGQPAAWPLLQQPAAATAPLLPMMVPTSLALPTSPLIPAPLTVPQPQASGQPSSQPSSSSAGGPAAPPPRRSTAGGTGPAAGAAAPPPPRRRGRQPKDPSLLTEKQLRAREAQKRFREKQRNGMAEQEAAVGAAAAELDRMRVANESQKLKNEVLEGLLQYKEAQVNALELQKQMDPPPRFVVSPEMVDMMRREGIAGLFTPDVLLRYSVAGYTEHMDERGEVRDPPPFEKVAEDWRDIVETVKSILDAARLGGGGVEGPAAGSGRDSVAAVSAGGHSSGAASLHSGGSSQQPQQTGSQHSGQHSGQQQQLQQQQGSGQRSDSGGHSGGSKHQSAAAAAAAAAGGRGSGGGEGSGGMGSGGRSGSASTSGKAERGKAEEEADGSVSECAISSDAPHSPEHIIKGLNPTFVAIAEQASDAVLEVAEAKSDPIARFVLARILSQTAAHSHLQWDSLVDGAVVEDGPCSYRFTGHQLRALANLMRRVGLMLWQQALLFPSHITKLGTLRLDEPGNLRVEEQDLDHWRHTVRKLHCRPEQLQKIVASHQRYMDRMRPVLQERQQAVAEVQRMTLYQMQNMFGTTGQSTQGFVQCTTRLTEATGLVMQTVSAQHAAYCELLIAVIYALTFPVQRPMLFVLSWPYFPQLELIGQAAALELGLDISGYPSFAAEVEAMLT</sequence>
<evidence type="ECO:0000313" key="2">
    <source>
        <dbReference type="EMBL" id="KAI3425733.1"/>
    </source>
</evidence>
<dbReference type="OrthoDB" id="514398at2759"/>
<proteinExistence type="predicted"/>
<feature type="compositionally biased region" description="Basic and acidic residues" evidence="1">
    <location>
        <begin position="299"/>
        <end position="315"/>
    </location>
</feature>
<feature type="region of interest" description="Disordered" evidence="1">
    <location>
        <begin position="445"/>
        <end position="593"/>
    </location>
</feature>
<dbReference type="Proteomes" id="UP001055712">
    <property type="component" value="Unassembled WGS sequence"/>
</dbReference>
<accession>A0A9D4THA2</accession>
<feature type="compositionally biased region" description="Low complexity" evidence="1">
    <location>
        <begin position="453"/>
        <end position="537"/>
    </location>
</feature>
<feature type="region of interest" description="Disordered" evidence="1">
    <location>
        <begin position="1"/>
        <end position="22"/>
    </location>
</feature>
<organism evidence="2 3">
    <name type="scientific">Chlorella vulgaris</name>
    <name type="common">Green alga</name>
    <dbReference type="NCBI Taxonomy" id="3077"/>
    <lineage>
        <taxon>Eukaryota</taxon>
        <taxon>Viridiplantae</taxon>
        <taxon>Chlorophyta</taxon>
        <taxon>core chlorophytes</taxon>
        <taxon>Trebouxiophyceae</taxon>
        <taxon>Chlorellales</taxon>
        <taxon>Chlorellaceae</taxon>
        <taxon>Chlorella clade</taxon>
        <taxon>Chlorella</taxon>
    </lineage>
</organism>
<protein>
    <recommendedName>
        <fullName evidence="4">BZIP domain-containing protein</fullName>
    </recommendedName>
</protein>
<feature type="compositionally biased region" description="Gly residues" evidence="1">
    <location>
        <begin position="538"/>
        <end position="557"/>
    </location>
</feature>
<feature type="region of interest" description="Disordered" evidence="1">
    <location>
        <begin position="230"/>
        <end position="322"/>
    </location>
</feature>
<reference evidence="2" key="1">
    <citation type="journal article" date="2019" name="Plant J.">
        <title>Chlorella vulgaris genome assembly and annotation reveals the molecular basis for metabolic acclimation to high light conditions.</title>
        <authorList>
            <person name="Cecchin M."/>
            <person name="Marcolungo L."/>
            <person name="Rossato M."/>
            <person name="Girolomoni L."/>
            <person name="Cosentino E."/>
            <person name="Cuine S."/>
            <person name="Li-Beisson Y."/>
            <person name="Delledonne M."/>
            <person name="Ballottari M."/>
        </authorList>
    </citation>
    <scope>NUCLEOTIDE SEQUENCE</scope>
    <source>
        <strain evidence="2">211/11P</strain>
    </source>
</reference>
<dbReference type="AlphaFoldDB" id="A0A9D4THA2"/>
<evidence type="ECO:0000313" key="3">
    <source>
        <dbReference type="Proteomes" id="UP001055712"/>
    </source>
</evidence>
<dbReference type="EMBL" id="SIDB01000011">
    <property type="protein sequence ID" value="KAI3425733.1"/>
    <property type="molecule type" value="Genomic_DNA"/>
</dbReference>
<keyword evidence="3" id="KW-1185">Reference proteome</keyword>
<evidence type="ECO:0000256" key="1">
    <source>
        <dbReference type="SAM" id="MobiDB-lite"/>
    </source>
</evidence>
<gene>
    <name evidence="2" type="ORF">D9Q98_007709</name>
</gene>
<reference evidence="2" key="2">
    <citation type="submission" date="2020-11" db="EMBL/GenBank/DDBJ databases">
        <authorList>
            <person name="Cecchin M."/>
            <person name="Marcolungo L."/>
            <person name="Rossato M."/>
            <person name="Girolomoni L."/>
            <person name="Cosentino E."/>
            <person name="Cuine S."/>
            <person name="Li-Beisson Y."/>
            <person name="Delledonne M."/>
            <person name="Ballottari M."/>
        </authorList>
    </citation>
    <scope>NUCLEOTIDE SEQUENCE</scope>
    <source>
        <strain evidence="2">211/11P</strain>
        <tissue evidence="2">Whole cell</tissue>
    </source>
</reference>
<evidence type="ECO:0008006" key="4">
    <source>
        <dbReference type="Google" id="ProtNLM"/>
    </source>
</evidence>
<feature type="compositionally biased region" description="Low complexity" evidence="1">
    <location>
        <begin position="238"/>
        <end position="258"/>
    </location>
</feature>